<reference evidence="1" key="1">
    <citation type="journal article" date="2023" name="G3 (Bethesda)">
        <title>Whole genome assembly and annotation of the endangered Caribbean coral Acropora cervicornis.</title>
        <authorList>
            <person name="Selwyn J.D."/>
            <person name="Vollmer S.V."/>
        </authorList>
    </citation>
    <scope>NUCLEOTIDE SEQUENCE</scope>
    <source>
        <strain evidence="1">K2</strain>
    </source>
</reference>
<name>A0AAD9QFX9_ACRCE</name>
<evidence type="ECO:0008006" key="3">
    <source>
        <dbReference type="Google" id="ProtNLM"/>
    </source>
</evidence>
<reference evidence="1" key="2">
    <citation type="journal article" date="2023" name="Science">
        <title>Genomic signatures of disease resistance in endangered staghorn corals.</title>
        <authorList>
            <person name="Vollmer S.V."/>
            <person name="Selwyn J.D."/>
            <person name="Despard B.A."/>
            <person name="Roesel C.L."/>
        </authorList>
    </citation>
    <scope>NUCLEOTIDE SEQUENCE</scope>
    <source>
        <strain evidence="1">K2</strain>
    </source>
</reference>
<proteinExistence type="predicted"/>
<evidence type="ECO:0000313" key="2">
    <source>
        <dbReference type="Proteomes" id="UP001249851"/>
    </source>
</evidence>
<comment type="caution">
    <text evidence="1">The sequence shown here is derived from an EMBL/GenBank/DDBJ whole genome shotgun (WGS) entry which is preliminary data.</text>
</comment>
<evidence type="ECO:0000313" key="1">
    <source>
        <dbReference type="EMBL" id="KAK2560226.1"/>
    </source>
</evidence>
<dbReference type="EMBL" id="JARQWQ010000037">
    <property type="protein sequence ID" value="KAK2560226.1"/>
    <property type="molecule type" value="Genomic_DNA"/>
</dbReference>
<keyword evidence="2" id="KW-1185">Reference proteome</keyword>
<dbReference type="Gene3D" id="3.10.290.70">
    <property type="match status" value="1"/>
</dbReference>
<accession>A0AAD9QFX9</accession>
<gene>
    <name evidence="1" type="ORF">P5673_017209</name>
</gene>
<protein>
    <recommendedName>
        <fullName evidence="3">Transposase</fullName>
    </recommendedName>
</protein>
<dbReference type="AlphaFoldDB" id="A0AAD9QFX9"/>
<dbReference type="Proteomes" id="UP001249851">
    <property type="component" value="Unassembled WGS sequence"/>
</dbReference>
<organism evidence="1 2">
    <name type="scientific">Acropora cervicornis</name>
    <name type="common">Staghorn coral</name>
    <dbReference type="NCBI Taxonomy" id="6130"/>
    <lineage>
        <taxon>Eukaryota</taxon>
        <taxon>Metazoa</taxon>
        <taxon>Cnidaria</taxon>
        <taxon>Anthozoa</taxon>
        <taxon>Hexacorallia</taxon>
        <taxon>Scleractinia</taxon>
        <taxon>Astrocoeniina</taxon>
        <taxon>Acroporidae</taxon>
        <taxon>Acropora</taxon>
    </lineage>
</organism>
<sequence length="90" mass="10076">MFLDNFQLRLDKPEKIKERKAFGGHKKTKGIKIKTGLYAWNSLGIHTKITTRPGQVGMCNGYVLEGEELETFLNSREDLGLAPPNQSAAK</sequence>